<keyword evidence="7" id="KW-1185">Reference proteome</keyword>
<name>A0A0A0BUB8_9CELL</name>
<comment type="caution">
    <text evidence="6">The sequence shown here is derived from an EMBL/GenBank/DDBJ whole genome shotgun (WGS) entry which is preliminary data.</text>
</comment>
<evidence type="ECO:0000256" key="1">
    <source>
        <dbReference type="ARBA" id="ARBA00037217"/>
    </source>
</evidence>
<reference evidence="6 7" key="1">
    <citation type="submission" date="2013-08" db="EMBL/GenBank/DDBJ databases">
        <title>Genome sequencing of Cellulomonas carbonis T26.</title>
        <authorList>
            <person name="Chen F."/>
            <person name="Li Y."/>
            <person name="Wang G."/>
        </authorList>
    </citation>
    <scope>NUCLEOTIDE SEQUENCE [LARGE SCALE GENOMIC DNA]</scope>
    <source>
        <strain evidence="6 7">T26</strain>
    </source>
</reference>
<organism evidence="6 7">
    <name type="scientific">Cellulomonas carbonis T26</name>
    <dbReference type="NCBI Taxonomy" id="947969"/>
    <lineage>
        <taxon>Bacteria</taxon>
        <taxon>Bacillati</taxon>
        <taxon>Actinomycetota</taxon>
        <taxon>Actinomycetes</taxon>
        <taxon>Micrococcales</taxon>
        <taxon>Cellulomonadaceae</taxon>
        <taxon>Cellulomonas</taxon>
    </lineage>
</organism>
<evidence type="ECO:0000256" key="4">
    <source>
        <dbReference type="SAM" id="MobiDB-lite"/>
    </source>
</evidence>
<protein>
    <recommendedName>
        <fullName evidence="3">Pyridine nucleotide-disulfide oxidoreductase domain-containing protein 2</fullName>
    </recommendedName>
</protein>
<feature type="domain" description="Amine oxidase" evidence="5">
    <location>
        <begin position="48"/>
        <end position="335"/>
    </location>
</feature>
<evidence type="ECO:0000259" key="5">
    <source>
        <dbReference type="Pfam" id="PF01593"/>
    </source>
</evidence>
<dbReference type="InterPro" id="IPR036188">
    <property type="entry name" value="FAD/NAD-bd_sf"/>
</dbReference>
<dbReference type="PANTHER" id="PTHR10668">
    <property type="entry name" value="PHYTOENE DEHYDROGENASE"/>
    <property type="match status" value="1"/>
</dbReference>
<dbReference type="RefSeq" id="WP_081978515.1">
    <property type="nucleotide sequence ID" value="NZ_AXCY01000010.1"/>
</dbReference>
<dbReference type="InterPro" id="IPR002937">
    <property type="entry name" value="Amino_oxidase"/>
</dbReference>
<proteinExistence type="predicted"/>
<dbReference type="GO" id="GO:0016491">
    <property type="term" value="F:oxidoreductase activity"/>
    <property type="evidence" value="ECO:0007669"/>
    <property type="project" value="InterPro"/>
</dbReference>
<accession>A0A0A0BUB8</accession>
<dbReference type="OrthoDB" id="9774675at2"/>
<dbReference type="GO" id="GO:0005829">
    <property type="term" value="C:cytosol"/>
    <property type="evidence" value="ECO:0007669"/>
    <property type="project" value="TreeGrafter"/>
</dbReference>
<evidence type="ECO:0000256" key="2">
    <source>
        <dbReference type="ARBA" id="ARBA00038825"/>
    </source>
</evidence>
<comment type="function">
    <text evidence="1">Probable oxidoreductase that may play a role as regulator of mitochondrial function.</text>
</comment>
<feature type="compositionally biased region" description="Basic and acidic residues" evidence="4">
    <location>
        <begin position="13"/>
        <end position="22"/>
    </location>
</feature>
<evidence type="ECO:0000313" key="6">
    <source>
        <dbReference type="EMBL" id="KGM12013.1"/>
    </source>
</evidence>
<feature type="region of interest" description="Disordered" evidence="4">
    <location>
        <begin position="1"/>
        <end position="31"/>
    </location>
</feature>
<dbReference type="Gene3D" id="3.50.50.60">
    <property type="entry name" value="FAD/NAD(P)-binding domain"/>
    <property type="match status" value="1"/>
</dbReference>
<evidence type="ECO:0000256" key="3">
    <source>
        <dbReference type="ARBA" id="ARBA00040298"/>
    </source>
</evidence>
<sequence length="549" mass="57597">MTAPDCSAAPDPRPTEGPDQGRRLARARPEAPTGSRYDVVVVGGGHNGLTAAAYLARAGRSVLVLEARDHLGGATGSARVFPGVDANLSRYSYLVSLMPEAVRRELGLRLELRRRRWSSYTPLPDDPSRGLLVDAADSASTARSLERVGAGADAAAWEAFSSRTGALAGTVFPTVTGPLPTAAEMRRSLGAWWEDLVERPLGELVERTFTSDVVRGVVLTDALIGTFASAHDAGLAQNRCFLYHVVGGGTGDWDVPVGGMGAVVRELERVCREGGAELVVGARATAVDPGADGVDVHWADDGGRTRSVRAQHVLAGCAPHELDRLLGRTPRPLPEGSQLKVNMVLDRLPRLRDAVDPAHAFAGTFHVNEGYAQLGTAHREAAAGCIPSVPPLEIYCHSLTDGSILGPADRAAGRHTLTLFGLHIPARLFRQDPDGARAEAVAATLRSLDAVLAEPVEECLATDADGRPCLEARTPVDLEGDVGLPGGHIFHGDLQWPWLAADADPQDPATRWGVATGHPRVLLCGAGAVRGGGVSGIPGRSAAMALLGD</sequence>
<dbReference type="Pfam" id="PF01593">
    <property type="entry name" value="Amino_oxidase"/>
    <property type="match status" value="1"/>
</dbReference>
<evidence type="ECO:0000313" key="7">
    <source>
        <dbReference type="Proteomes" id="UP000029839"/>
    </source>
</evidence>
<dbReference type="Proteomes" id="UP000029839">
    <property type="component" value="Unassembled WGS sequence"/>
</dbReference>
<reference evidence="6 7" key="2">
    <citation type="journal article" date="2015" name="Stand. Genomic Sci.">
        <title>Draft genome sequence of Cellulomonas carbonis T26(T) and comparative analysis of six Cellulomonas genomes.</title>
        <authorList>
            <person name="Zhuang W."/>
            <person name="Zhang S."/>
            <person name="Xia X."/>
            <person name="Wang G."/>
        </authorList>
    </citation>
    <scope>NUCLEOTIDE SEQUENCE [LARGE SCALE GENOMIC DNA]</scope>
    <source>
        <strain evidence="6 7">T26</strain>
    </source>
</reference>
<dbReference type="SUPFAM" id="SSF51905">
    <property type="entry name" value="FAD/NAD(P)-binding domain"/>
    <property type="match status" value="1"/>
</dbReference>
<comment type="subunit">
    <text evidence="2">Interacts with COX5B; this interaction may contribute to localize PYROXD2 to the inner face of the inner mitochondrial membrane.</text>
</comment>
<dbReference type="EMBL" id="AXCY01000010">
    <property type="protein sequence ID" value="KGM12013.1"/>
    <property type="molecule type" value="Genomic_DNA"/>
</dbReference>
<dbReference type="PANTHER" id="PTHR10668:SF103">
    <property type="entry name" value="PYRIDINE NUCLEOTIDE-DISULFIDE OXIDOREDUCTASE DOMAIN-CONTAINING PROTEIN 2"/>
    <property type="match status" value="1"/>
</dbReference>
<dbReference type="AlphaFoldDB" id="A0A0A0BUB8"/>
<gene>
    <name evidence="6" type="ORF">N868_03585</name>
</gene>